<gene>
    <name evidence="2" type="ORF">GOP47_0009984</name>
</gene>
<sequence>MRLRQPGGSTASEPEELRDIATQFYHTLLTEEIPPPEGLECRQRVLRHVRRTVTDEMHVCLLIPFLGSELHDAIRALACDSYPGEDGLIPCFFLCYWEILEEGLWLAFQEVMDTGSLPESIAEGLIFLIPKEGGDLEEIKHWRLIMILNSAYKILAKALSLRLQPMLDFLIHPTHTGFVKDRSILDNIFTFWEAVSLARLRGEFLVVLLLDFEKAYDHVDWAFLKATMLRMGFPEAWIRGMAALYRSTHTQVLMSGGRGDRFSISRSIR</sequence>
<protein>
    <recommendedName>
        <fullName evidence="1">Reverse transcriptase domain-containing protein</fullName>
    </recommendedName>
</protein>
<feature type="domain" description="Reverse transcriptase" evidence="1">
    <location>
        <begin position="129"/>
        <end position="242"/>
    </location>
</feature>
<organism evidence="2 3">
    <name type="scientific">Adiantum capillus-veneris</name>
    <name type="common">Maidenhair fern</name>
    <dbReference type="NCBI Taxonomy" id="13818"/>
    <lineage>
        <taxon>Eukaryota</taxon>
        <taxon>Viridiplantae</taxon>
        <taxon>Streptophyta</taxon>
        <taxon>Embryophyta</taxon>
        <taxon>Tracheophyta</taxon>
        <taxon>Polypodiopsida</taxon>
        <taxon>Polypodiidae</taxon>
        <taxon>Polypodiales</taxon>
        <taxon>Pteridineae</taxon>
        <taxon>Pteridaceae</taxon>
        <taxon>Vittarioideae</taxon>
        <taxon>Adiantum</taxon>
    </lineage>
</organism>
<dbReference type="SUPFAM" id="SSF56672">
    <property type="entry name" value="DNA/RNA polymerases"/>
    <property type="match status" value="1"/>
</dbReference>
<dbReference type="Proteomes" id="UP000886520">
    <property type="component" value="Chromosome 9"/>
</dbReference>
<accession>A0A9D4ZHM4</accession>
<dbReference type="Pfam" id="PF00078">
    <property type="entry name" value="RVT_1"/>
    <property type="match status" value="1"/>
</dbReference>
<evidence type="ECO:0000259" key="1">
    <source>
        <dbReference type="Pfam" id="PF00078"/>
    </source>
</evidence>
<evidence type="ECO:0000313" key="2">
    <source>
        <dbReference type="EMBL" id="KAI5075908.1"/>
    </source>
</evidence>
<keyword evidence="3" id="KW-1185">Reference proteome</keyword>
<proteinExistence type="predicted"/>
<reference evidence="2" key="1">
    <citation type="submission" date="2021-01" db="EMBL/GenBank/DDBJ databases">
        <title>Adiantum capillus-veneris genome.</title>
        <authorList>
            <person name="Fang Y."/>
            <person name="Liao Q."/>
        </authorList>
    </citation>
    <scope>NUCLEOTIDE SEQUENCE</scope>
    <source>
        <strain evidence="2">H3</strain>
        <tissue evidence="2">Leaf</tissue>
    </source>
</reference>
<name>A0A9D4ZHM4_ADICA</name>
<dbReference type="EMBL" id="JABFUD020000009">
    <property type="protein sequence ID" value="KAI5075908.1"/>
    <property type="molecule type" value="Genomic_DNA"/>
</dbReference>
<dbReference type="InterPro" id="IPR043502">
    <property type="entry name" value="DNA/RNA_pol_sf"/>
</dbReference>
<dbReference type="InterPro" id="IPR000477">
    <property type="entry name" value="RT_dom"/>
</dbReference>
<comment type="caution">
    <text evidence="2">The sequence shown here is derived from an EMBL/GenBank/DDBJ whole genome shotgun (WGS) entry which is preliminary data.</text>
</comment>
<dbReference type="OrthoDB" id="1934719at2759"/>
<evidence type="ECO:0000313" key="3">
    <source>
        <dbReference type="Proteomes" id="UP000886520"/>
    </source>
</evidence>
<dbReference type="PANTHER" id="PTHR19446">
    <property type="entry name" value="REVERSE TRANSCRIPTASES"/>
    <property type="match status" value="1"/>
</dbReference>
<dbReference type="AlphaFoldDB" id="A0A9D4ZHM4"/>